<comment type="caution">
    <text evidence="2">The sequence shown here is derived from an EMBL/GenBank/DDBJ whole genome shotgun (WGS) entry which is preliminary data.</text>
</comment>
<dbReference type="RefSeq" id="WP_109764913.1">
    <property type="nucleotide sequence ID" value="NZ_QGGU01000014.1"/>
</dbReference>
<keyword evidence="3" id="KW-1185">Reference proteome</keyword>
<name>A0A316FE98_9GAMM</name>
<dbReference type="OrthoDB" id="6198779at2"/>
<reference evidence="2 3" key="1">
    <citation type="submission" date="2018-05" db="EMBL/GenBank/DDBJ databases">
        <title>Genomic Encyclopedia of Type Strains, Phase IV (KMG-IV): sequencing the most valuable type-strain genomes for metagenomic binning, comparative biology and taxonomic classification.</title>
        <authorList>
            <person name="Goeker M."/>
        </authorList>
    </citation>
    <scope>NUCLEOTIDE SEQUENCE [LARGE SCALE GENOMIC DNA]</scope>
    <source>
        <strain evidence="2 3">DSM 25350</strain>
    </source>
</reference>
<accession>A0A316FE98</accession>
<feature type="transmembrane region" description="Helical" evidence="1">
    <location>
        <begin position="46"/>
        <end position="65"/>
    </location>
</feature>
<evidence type="ECO:0000256" key="1">
    <source>
        <dbReference type="SAM" id="Phobius"/>
    </source>
</evidence>
<keyword evidence="1" id="KW-0812">Transmembrane</keyword>
<evidence type="ECO:0000313" key="2">
    <source>
        <dbReference type="EMBL" id="PWK45370.1"/>
    </source>
</evidence>
<keyword evidence="1" id="KW-0472">Membrane</keyword>
<feature type="transmembrane region" description="Helical" evidence="1">
    <location>
        <begin position="138"/>
        <end position="155"/>
    </location>
</feature>
<evidence type="ECO:0000313" key="3">
    <source>
        <dbReference type="Proteomes" id="UP000245790"/>
    </source>
</evidence>
<sequence>MKSIHYLGLIVRLFAIALFAFGVKNATFFLETLFYYSEDAVRSTTLFMALSALAPLIISVVLWFFPMTAASKIMTDKEASVEVLSSVQLLSIIIVGIGFYTLYYALVDAVFWLSFKNMASNGMASTINGFDSSPQDKANMIATAVAFLLSLILIFKSKTIATFISRTVR</sequence>
<dbReference type="AlphaFoldDB" id="A0A316FE98"/>
<feature type="transmembrane region" description="Helical" evidence="1">
    <location>
        <begin position="86"/>
        <end position="106"/>
    </location>
</feature>
<gene>
    <name evidence="2" type="ORF">C8D97_11443</name>
</gene>
<dbReference type="EMBL" id="QGGU01000014">
    <property type="protein sequence ID" value="PWK45370.1"/>
    <property type="molecule type" value="Genomic_DNA"/>
</dbReference>
<organism evidence="2 3">
    <name type="scientific">Pleionea mediterranea</name>
    <dbReference type="NCBI Taxonomy" id="523701"/>
    <lineage>
        <taxon>Bacteria</taxon>
        <taxon>Pseudomonadati</taxon>
        <taxon>Pseudomonadota</taxon>
        <taxon>Gammaproteobacteria</taxon>
        <taxon>Oceanospirillales</taxon>
        <taxon>Pleioneaceae</taxon>
        <taxon>Pleionea</taxon>
    </lineage>
</organism>
<protein>
    <submittedName>
        <fullName evidence="2">Uncharacterized protein</fullName>
    </submittedName>
</protein>
<proteinExistence type="predicted"/>
<dbReference type="Proteomes" id="UP000245790">
    <property type="component" value="Unassembled WGS sequence"/>
</dbReference>
<keyword evidence="1" id="KW-1133">Transmembrane helix</keyword>